<evidence type="ECO:0000313" key="1">
    <source>
        <dbReference type="EMBL" id="KNZ60162.1"/>
    </source>
</evidence>
<dbReference type="AlphaFoldDB" id="A0A0L6VHV8"/>
<organism evidence="1 2">
    <name type="scientific">Puccinia sorghi</name>
    <dbReference type="NCBI Taxonomy" id="27349"/>
    <lineage>
        <taxon>Eukaryota</taxon>
        <taxon>Fungi</taxon>
        <taxon>Dikarya</taxon>
        <taxon>Basidiomycota</taxon>
        <taxon>Pucciniomycotina</taxon>
        <taxon>Pucciniomycetes</taxon>
        <taxon>Pucciniales</taxon>
        <taxon>Pucciniaceae</taxon>
        <taxon>Puccinia</taxon>
    </lineage>
</organism>
<name>A0A0L6VHV8_9BASI</name>
<dbReference type="EMBL" id="LAVV01006394">
    <property type="protein sequence ID" value="KNZ60162.1"/>
    <property type="molecule type" value="Genomic_DNA"/>
</dbReference>
<sequence>MSNIPTPGLLRSIKDLSDQDLKLKVRTAGIVIDRSEGGSSIVLKSNLSCLIVDCTIPMANNSLSNHLPHVTDRLTVLGYIRLATDEETSRHKSFESKYSLDALIIKHMPGLNLAAWEESIELN</sequence>
<reference evidence="1 2" key="1">
    <citation type="submission" date="2015-08" db="EMBL/GenBank/DDBJ databases">
        <title>Next Generation Sequencing and Analysis of the Genome of Puccinia sorghi L Schw, the Causal Agent of Maize Common Rust.</title>
        <authorList>
            <person name="Rochi L."/>
            <person name="Burguener G."/>
            <person name="Darino M."/>
            <person name="Turjanski A."/>
            <person name="Kreff E."/>
            <person name="Dieguez M.J."/>
            <person name="Sacco F."/>
        </authorList>
    </citation>
    <scope>NUCLEOTIDE SEQUENCE [LARGE SCALE GENOMIC DNA]</scope>
    <source>
        <strain evidence="1 2">RO10H11247</strain>
    </source>
</reference>
<dbReference type="VEuPathDB" id="FungiDB:VP01_1600g2"/>
<accession>A0A0L6VHV8</accession>
<evidence type="ECO:0000313" key="2">
    <source>
        <dbReference type="Proteomes" id="UP000037035"/>
    </source>
</evidence>
<proteinExistence type="predicted"/>
<protein>
    <submittedName>
        <fullName evidence="1">Uncharacterized protein</fullName>
    </submittedName>
</protein>
<gene>
    <name evidence="1" type="ORF">VP01_1600g2</name>
</gene>
<comment type="caution">
    <text evidence="1">The sequence shown here is derived from an EMBL/GenBank/DDBJ whole genome shotgun (WGS) entry which is preliminary data.</text>
</comment>
<dbReference type="Proteomes" id="UP000037035">
    <property type="component" value="Unassembled WGS sequence"/>
</dbReference>
<keyword evidence="2" id="KW-1185">Reference proteome</keyword>
<dbReference type="OrthoDB" id="2501751at2759"/>